<accession>A0A0F7SGJ2</accession>
<dbReference type="AlphaFoldDB" id="A0A0F7SGJ2"/>
<feature type="compositionally biased region" description="Low complexity" evidence="1">
    <location>
        <begin position="35"/>
        <end position="55"/>
    </location>
</feature>
<sequence length="62" mass="6868">MNLSKVLVDLGQIMTERSIRKDVWQPKAPSLQRFPSSQSIFRSSSSASPIDSPASGFVFKPE</sequence>
<evidence type="ECO:0000313" key="2">
    <source>
        <dbReference type="EMBL" id="CDZ96157.1"/>
    </source>
</evidence>
<evidence type="ECO:0000256" key="1">
    <source>
        <dbReference type="SAM" id="MobiDB-lite"/>
    </source>
</evidence>
<proteinExistence type="predicted"/>
<feature type="region of interest" description="Disordered" evidence="1">
    <location>
        <begin position="35"/>
        <end position="62"/>
    </location>
</feature>
<dbReference type="EMBL" id="LN483098">
    <property type="protein sequence ID" value="CDZ96157.1"/>
    <property type="molecule type" value="Genomic_DNA"/>
</dbReference>
<name>A0A0F7SGJ2_PHARH</name>
<organism evidence="2">
    <name type="scientific">Phaffia rhodozyma</name>
    <name type="common">Yeast</name>
    <name type="synonym">Xanthophyllomyces dendrorhous</name>
    <dbReference type="NCBI Taxonomy" id="264483"/>
    <lineage>
        <taxon>Eukaryota</taxon>
        <taxon>Fungi</taxon>
        <taxon>Dikarya</taxon>
        <taxon>Basidiomycota</taxon>
        <taxon>Agaricomycotina</taxon>
        <taxon>Tremellomycetes</taxon>
        <taxon>Cystofilobasidiales</taxon>
        <taxon>Mrakiaceae</taxon>
        <taxon>Phaffia</taxon>
    </lineage>
</organism>
<reference evidence="2" key="1">
    <citation type="submission" date="2014-08" db="EMBL/GenBank/DDBJ databases">
        <authorList>
            <person name="Sharma Rahul"/>
            <person name="Thines Marco"/>
        </authorList>
    </citation>
    <scope>NUCLEOTIDE SEQUENCE</scope>
</reference>
<protein>
    <submittedName>
        <fullName evidence="2">Uncharacterized protein</fullName>
    </submittedName>
</protein>